<evidence type="ECO:0000256" key="4">
    <source>
        <dbReference type="ARBA" id="ARBA00002760"/>
    </source>
</evidence>
<dbReference type="PANTHER" id="PTHR43725:SF47">
    <property type="entry name" value="UDP-GLUCOSE 4-EPIMERASE"/>
    <property type="match status" value="1"/>
</dbReference>
<protein>
    <recommendedName>
        <fullName evidence="9">UDP-glucose 4-epimerase</fullName>
        <ecNumber evidence="9">5.1.3.2</ecNumber>
    </recommendedName>
</protein>
<dbReference type="GO" id="GO:0003978">
    <property type="term" value="F:UDP-glucose 4-epimerase activity"/>
    <property type="evidence" value="ECO:0007669"/>
    <property type="project" value="UniProtKB-UniRule"/>
</dbReference>
<dbReference type="UniPathway" id="UPA00214"/>
<comment type="function">
    <text evidence="4">Catalyzes two distinct but analogous reactions: the reversible epimerization of UDP-glucose to UDP-galactose and the reversible epimerization of UDP-N-acetylglucosamine to UDP-N-acetylgalactosamine. The reaction with UDP-Gal plays a critical role in the Leloir pathway of galactose catabolism in which galactose is converted to the glycolytic intermediate glucose 6-phosphate. It contributes to the catabolism of dietary galactose and enables the endogenous biosynthesis of both UDP-Gal and UDP-GalNAc when exogenous sources are limited. Both UDP-sugar interconversions are important in the synthesis of glycoproteins and glycolipids.</text>
</comment>
<dbReference type="EMBL" id="KZ349861">
    <property type="protein sequence ID" value="PIO64486.1"/>
    <property type="molecule type" value="Genomic_DNA"/>
</dbReference>
<dbReference type="SUPFAM" id="SSF51735">
    <property type="entry name" value="NAD(P)-binding Rossmann-fold domains"/>
    <property type="match status" value="1"/>
</dbReference>
<dbReference type="Gene3D" id="3.90.25.10">
    <property type="entry name" value="UDP-galactose 4-epimerase, domain 1"/>
    <property type="match status" value="1"/>
</dbReference>
<keyword evidence="7" id="KW-0299">Galactose metabolism</keyword>
<evidence type="ECO:0000256" key="9">
    <source>
        <dbReference type="RuleBase" id="RU366046"/>
    </source>
</evidence>
<dbReference type="GO" id="GO:0033499">
    <property type="term" value="P:galactose catabolic process via UDP-galactose, Leloir pathway"/>
    <property type="evidence" value="ECO:0007669"/>
    <property type="project" value="TreeGrafter"/>
</dbReference>
<dbReference type="AlphaFoldDB" id="A0A2G9U2I3"/>
<keyword evidence="6 9" id="KW-0520">NAD</keyword>
<evidence type="ECO:0000313" key="12">
    <source>
        <dbReference type="EMBL" id="PIO64486.1"/>
    </source>
</evidence>
<dbReference type="GO" id="GO:0005829">
    <property type="term" value="C:cytosol"/>
    <property type="evidence" value="ECO:0007669"/>
    <property type="project" value="TreeGrafter"/>
</dbReference>
<proteinExistence type="inferred from homology"/>
<comment type="subunit">
    <text evidence="9">Homodimer.</text>
</comment>
<evidence type="ECO:0000256" key="6">
    <source>
        <dbReference type="ARBA" id="ARBA00023027"/>
    </source>
</evidence>
<dbReference type="PANTHER" id="PTHR43725">
    <property type="entry name" value="UDP-GLUCOSE 4-EPIMERASE"/>
    <property type="match status" value="1"/>
</dbReference>
<evidence type="ECO:0000256" key="8">
    <source>
        <dbReference type="ARBA" id="ARBA00023235"/>
    </source>
</evidence>
<reference evidence="12 13" key="1">
    <citation type="submission" date="2015-09" db="EMBL/GenBank/DDBJ databases">
        <title>Draft genome of the parasitic nematode Teladorsagia circumcincta isolate WARC Sus (inbred).</title>
        <authorList>
            <person name="Mitreva M."/>
        </authorList>
    </citation>
    <scope>NUCLEOTIDE SEQUENCE [LARGE SCALE GENOMIC DNA]</scope>
    <source>
        <strain evidence="12 13">S</strain>
    </source>
</reference>
<organism evidence="12 13">
    <name type="scientific">Teladorsagia circumcincta</name>
    <name type="common">Brown stomach worm</name>
    <name type="synonym">Ostertagia circumcincta</name>
    <dbReference type="NCBI Taxonomy" id="45464"/>
    <lineage>
        <taxon>Eukaryota</taxon>
        <taxon>Metazoa</taxon>
        <taxon>Ecdysozoa</taxon>
        <taxon>Nematoda</taxon>
        <taxon>Chromadorea</taxon>
        <taxon>Rhabditida</taxon>
        <taxon>Rhabditina</taxon>
        <taxon>Rhabditomorpha</taxon>
        <taxon>Strongyloidea</taxon>
        <taxon>Trichostrongylidae</taxon>
        <taxon>Teladorsagia</taxon>
    </lineage>
</organism>
<comment type="similarity">
    <text evidence="9">Belongs to the NAD(P)-dependent epimerase/dehydratase family.</text>
</comment>
<keyword evidence="8 9" id="KW-0413">Isomerase</keyword>
<dbReference type="GO" id="GO:0003974">
    <property type="term" value="F:UDP-N-acetylglucosamine 4-epimerase activity"/>
    <property type="evidence" value="ECO:0007669"/>
    <property type="project" value="UniProtKB-EC"/>
</dbReference>
<dbReference type="InterPro" id="IPR001509">
    <property type="entry name" value="Epimerase_deHydtase"/>
</dbReference>
<evidence type="ECO:0000256" key="2">
    <source>
        <dbReference type="ARBA" id="ARBA00000083"/>
    </source>
</evidence>
<dbReference type="Pfam" id="PF01370">
    <property type="entry name" value="Epimerase"/>
    <property type="match status" value="1"/>
</dbReference>
<gene>
    <name evidence="12" type="ORF">TELCIR_13885</name>
</gene>
<dbReference type="EC" id="5.1.3.2" evidence="9"/>
<comment type="pathway">
    <text evidence="5 9">Carbohydrate metabolism; galactose metabolism.</text>
</comment>
<dbReference type="InterPro" id="IPR036291">
    <property type="entry name" value="NAD(P)-bd_dom_sf"/>
</dbReference>
<keyword evidence="9" id="KW-0119">Carbohydrate metabolism</keyword>
<dbReference type="Gene3D" id="3.40.50.720">
    <property type="entry name" value="NAD(P)-binding Rossmann-like Domain"/>
    <property type="match status" value="2"/>
</dbReference>
<evidence type="ECO:0000259" key="10">
    <source>
        <dbReference type="Pfam" id="PF01370"/>
    </source>
</evidence>
<feature type="domain" description="NAD-dependent epimerase/dehydratase" evidence="10">
    <location>
        <begin position="118"/>
        <end position="236"/>
    </location>
</feature>
<evidence type="ECO:0000256" key="1">
    <source>
        <dbReference type="ARBA" id="ARBA00000014"/>
    </source>
</evidence>
<accession>A0A2G9U2I3</accession>
<keyword evidence="13" id="KW-1185">Reference proteome</keyword>
<evidence type="ECO:0000256" key="5">
    <source>
        <dbReference type="ARBA" id="ARBA00004947"/>
    </source>
</evidence>
<dbReference type="Proteomes" id="UP000230423">
    <property type="component" value="Unassembled WGS sequence"/>
</dbReference>
<name>A0A2G9U2I3_TELCI</name>
<comment type="catalytic activity">
    <reaction evidence="2 9">
        <text>UDP-alpha-D-glucose = UDP-alpha-D-galactose</text>
        <dbReference type="Rhea" id="RHEA:22168"/>
        <dbReference type="ChEBI" id="CHEBI:58885"/>
        <dbReference type="ChEBI" id="CHEBI:66914"/>
        <dbReference type="EC" id="5.1.3.2"/>
    </reaction>
</comment>
<evidence type="ECO:0000256" key="7">
    <source>
        <dbReference type="ARBA" id="ARBA00023144"/>
    </source>
</evidence>
<comment type="cofactor">
    <cofactor evidence="3 9">
        <name>NAD(+)</name>
        <dbReference type="ChEBI" id="CHEBI:57540"/>
    </cofactor>
</comment>
<sequence>MRILVTGAAGFIGSHTTLELVEAGYDVMCIDNFSNSVSDGKGNAVSLLRVAELVGKPIPFEECDVCDLEHLDSVFAKGNFDGLIHLAALKAVGESVAMPYEYYSNNLVASLNLVKGITNPYGQTKYMMEQILIDVGKAHPDWNIILLRYFNPVGAHPSGRIGEDPRGVPNNLMPFVSQVAIGKLPVLKIFGDKWDTPDGTGVRDYIHIVDLARGHVKALDRIRKEGHVGTEIYNLGTGTGYSVKEMVAAFEKASGRKVPTEVGEPRSGDIASVYCDPSLALKMLDWKAEFDLEDMSRDLWRWQSNNPNGFAQA</sequence>
<dbReference type="OrthoDB" id="9402762at2759"/>
<evidence type="ECO:0000256" key="3">
    <source>
        <dbReference type="ARBA" id="ARBA00001911"/>
    </source>
</evidence>
<dbReference type="CDD" id="cd05247">
    <property type="entry name" value="UDP_G4E_1_SDR_e"/>
    <property type="match status" value="1"/>
</dbReference>
<evidence type="ECO:0000313" key="13">
    <source>
        <dbReference type="Proteomes" id="UP000230423"/>
    </source>
</evidence>
<evidence type="ECO:0000259" key="11">
    <source>
        <dbReference type="Pfam" id="PF16363"/>
    </source>
</evidence>
<feature type="domain" description="NAD(P)-binding" evidence="11">
    <location>
        <begin position="4"/>
        <end position="115"/>
    </location>
</feature>
<comment type="catalytic activity">
    <reaction evidence="1">
        <text>UDP-N-acetyl-alpha-D-glucosamine = UDP-N-acetyl-alpha-D-galactosamine</text>
        <dbReference type="Rhea" id="RHEA:20517"/>
        <dbReference type="ChEBI" id="CHEBI:57705"/>
        <dbReference type="ChEBI" id="CHEBI:67138"/>
        <dbReference type="EC" id="5.1.3.7"/>
    </reaction>
</comment>
<dbReference type="InterPro" id="IPR005886">
    <property type="entry name" value="UDP_G4E"/>
</dbReference>
<dbReference type="InterPro" id="IPR016040">
    <property type="entry name" value="NAD(P)-bd_dom"/>
</dbReference>
<dbReference type="Pfam" id="PF16363">
    <property type="entry name" value="GDP_Man_Dehyd"/>
    <property type="match status" value="1"/>
</dbReference>